<dbReference type="Pfam" id="PF00670">
    <property type="entry name" value="AdoHcyase_NAD"/>
    <property type="match status" value="1"/>
</dbReference>
<evidence type="ECO:0000256" key="3">
    <source>
        <dbReference type="ARBA" id="ARBA00022801"/>
    </source>
</evidence>
<comment type="catalytic activity">
    <reaction evidence="5 8">
        <text>S-adenosyl-L-homocysteine + H2O = L-homocysteine + adenosine</text>
        <dbReference type="Rhea" id="RHEA:21708"/>
        <dbReference type="ChEBI" id="CHEBI:15377"/>
        <dbReference type="ChEBI" id="CHEBI:16335"/>
        <dbReference type="ChEBI" id="CHEBI:57856"/>
        <dbReference type="ChEBI" id="CHEBI:58199"/>
        <dbReference type="EC" id="3.13.2.1"/>
    </reaction>
</comment>
<feature type="binding site" evidence="5 7">
    <location>
        <position position="300"/>
    </location>
    <ligand>
        <name>NAD(+)</name>
        <dbReference type="ChEBI" id="CHEBI:57540"/>
    </ligand>
</feature>
<feature type="binding site" evidence="5 7">
    <location>
        <begin position="356"/>
        <end position="358"/>
    </location>
    <ligand>
        <name>NAD(+)</name>
        <dbReference type="ChEBI" id="CHEBI:57540"/>
    </ligand>
</feature>
<accession>R7YAM8</accession>
<dbReference type="UniPathway" id="UPA00314">
    <property type="reaction ID" value="UER00076"/>
</dbReference>
<dbReference type="PROSITE" id="PS00738">
    <property type="entry name" value="ADOHCYASE_1"/>
    <property type="match status" value="1"/>
</dbReference>
<evidence type="ECO:0000256" key="9">
    <source>
        <dbReference type="RuleBase" id="RU004166"/>
    </source>
</evidence>
<comment type="cofactor">
    <cofactor evidence="5 7 8">
        <name>NAD(+)</name>
        <dbReference type="ChEBI" id="CHEBI:57540"/>
    </cofactor>
    <text evidence="5 7 8">Binds 1 NAD(+) per subunit.</text>
</comment>
<dbReference type="NCBIfam" id="NF004005">
    <property type="entry name" value="PRK05476.2-3"/>
    <property type="match status" value="1"/>
</dbReference>
<feature type="binding site" evidence="5 7">
    <location>
        <position position="403"/>
    </location>
    <ligand>
        <name>NAD(+)</name>
        <dbReference type="ChEBI" id="CHEBI:57540"/>
    </ligand>
</feature>
<protein>
    <recommendedName>
        <fullName evidence="5">Adenosylhomocysteinase</fullName>
        <ecNumber evidence="5">3.13.2.1</ecNumber>
    </recommendedName>
    <alternativeName>
        <fullName evidence="5">S-adenosyl-L-homocysteine hydrolase</fullName>
        <shortName evidence="5">AdoHcyase</shortName>
    </alternativeName>
</protein>
<keyword evidence="4 5" id="KW-0520">NAD</keyword>
<dbReference type="GO" id="GO:0005829">
    <property type="term" value="C:cytosol"/>
    <property type="evidence" value="ECO:0007669"/>
    <property type="project" value="TreeGrafter"/>
</dbReference>
<keyword evidence="5" id="KW-0963">Cytoplasm</keyword>
<dbReference type="Gene3D" id="3.40.50.720">
    <property type="entry name" value="NAD(P)-binding Rossmann-like Domain"/>
    <property type="match status" value="1"/>
</dbReference>
<evidence type="ECO:0000256" key="6">
    <source>
        <dbReference type="PIRSR" id="PIRSR001109-1"/>
    </source>
</evidence>
<comment type="similarity">
    <text evidence="1 5 9">Belongs to the adenosylhomocysteinase family.</text>
</comment>
<dbReference type="InterPro" id="IPR036291">
    <property type="entry name" value="NAD(P)-bd_dom_sf"/>
</dbReference>
<dbReference type="Gene3D" id="3.40.50.1480">
    <property type="entry name" value="Adenosylhomocysteinase-like"/>
    <property type="match status" value="1"/>
</dbReference>
<sequence>MTTAQDELKADSRNGIDYKVADLSLADFGRKEIELAEHEMPGLMALRREYADVLPLKGARISGSLHMTVQTAVLIETLTALGAEVRWASCNIFSTQDHAAAAIVVGPNGTPEEPKGVPVFAWKGETLEEYWWAAEEMLTWPGEPANMILDDGGDATMLVLRGAEFEKAGVVPPAEDDHPAEYKVFLELLRKRFETDKGKWTAISESVQGVTEETTTGVLRLYQFAAAGDLAFPAINVNDSVTKSKFDNKYGTRHSLIDGINRGTDVLIGGKKVLICGYGDVGKGCAESLAGQGARVQVTEIDPINALQALMDGFDVVTVEDAIGNADIVITSTGNLGIITLEHMRAMKHQAILGNIGHFDNEIDMAGLERSGAKRITVKPQVDQWIFENGKSIIVLSEGRLLNLGNATGHPSFVMSNSFSNQVIAQIELWTKNDEYDNEVYRLPKHLDEKVARIHVEALGGKLTKLTKEQAEYINVDVEGPYKPEHYRY</sequence>
<dbReference type="InterPro" id="IPR020082">
    <property type="entry name" value="S-Ado-L-homoCys_hydrolase_CS"/>
</dbReference>
<dbReference type="EC" id="3.13.2.1" evidence="5"/>
<evidence type="ECO:0000259" key="10">
    <source>
        <dbReference type="SMART" id="SM00997"/>
    </source>
</evidence>
<dbReference type="NCBIfam" id="TIGR00936">
    <property type="entry name" value="ahcY"/>
    <property type="match status" value="1"/>
</dbReference>
<feature type="binding site" evidence="7">
    <location>
        <position position="410"/>
    </location>
    <ligand>
        <name>NAD(+)</name>
        <dbReference type="ChEBI" id="CHEBI:57540"/>
    </ligand>
</feature>
<dbReference type="SMART" id="SM00996">
    <property type="entry name" value="AdoHcyase"/>
    <property type="match status" value="1"/>
</dbReference>
<feature type="binding site" evidence="5 6">
    <location>
        <position position="213"/>
    </location>
    <ligand>
        <name>substrate</name>
    </ligand>
</feature>
<feature type="binding site" evidence="5 6">
    <location>
        <position position="151"/>
    </location>
    <ligand>
        <name>substrate</name>
    </ligand>
</feature>
<feature type="binding site" evidence="7">
    <location>
        <position position="305"/>
    </location>
    <ligand>
        <name>NAD(+)</name>
        <dbReference type="ChEBI" id="CHEBI:57540"/>
    </ligand>
</feature>
<evidence type="ECO:0000256" key="4">
    <source>
        <dbReference type="ARBA" id="ARBA00023027"/>
    </source>
</evidence>
<dbReference type="EMBL" id="AQPW01000007">
    <property type="protein sequence ID" value="EON33081.1"/>
    <property type="molecule type" value="Genomic_DNA"/>
</dbReference>
<name>R7YAM8_9ACTN</name>
<evidence type="ECO:0000256" key="2">
    <source>
        <dbReference type="ARBA" id="ARBA00022563"/>
    </source>
</evidence>
<feature type="binding site" evidence="5 6">
    <location>
        <position position="243"/>
    </location>
    <ligand>
        <name>substrate</name>
    </ligand>
</feature>
<comment type="pathway">
    <text evidence="5 8">Amino-acid biosynthesis; L-homocysteine biosynthesis; L-homocysteine from S-adenosyl-L-homocysteine: step 1/1.</text>
</comment>
<dbReference type="PATRIC" id="fig|1316928.3.peg.1736"/>
<dbReference type="PANTHER" id="PTHR23420">
    <property type="entry name" value="ADENOSYLHOMOCYSTEINASE"/>
    <property type="match status" value="1"/>
</dbReference>
<dbReference type="SMART" id="SM00997">
    <property type="entry name" value="AdoHcyase_NAD"/>
    <property type="match status" value="1"/>
</dbReference>
<dbReference type="PROSITE" id="PS00739">
    <property type="entry name" value="ADOHCYASE_2"/>
    <property type="match status" value="1"/>
</dbReference>
<dbReference type="AlphaFoldDB" id="R7YAM8"/>
<dbReference type="GO" id="GO:0006730">
    <property type="term" value="P:one-carbon metabolic process"/>
    <property type="evidence" value="ECO:0007669"/>
    <property type="project" value="UniProtKB-UniRule"/>
</dbReference>
<feature type="binding site" evidence="5 6">
    <location>
        <position position="68"/>
    </location>
    <ligand>
        <name>substrate</name>
    </ligand>
</feature>
<evidence type="ECO:0000256" key="1">
    <source>
        <dbReference type="ARBA" id="ARBA00007122"/>
    </source>
</evidence>
<comment type="function">
    <text evidence="5">May play a key role in the regulation of the intracellular concentration of adenosylhomocysteine.</text>
</comment>
<organism evidence="11 12">
    <name type="scientific">Gordonia terrae C-6</name>
    <dbReference type="NCBI Taxonomy" id="1316928"/>
    <lineage>
        <taxon>Bacteria</taxon>
        <taxon>Bacillati</taxon>
        <taxon>Actinomycetota</taxon>
        <taxon>Actinomycetes</taxon>
        <taxon>Mycobacteriales</taxon>
        <taxon>Gordoniaceae</taxon>
        <taxon>Gordonia</taxon>
    </lineage>
</organism>
<gene>
    <name evidence="5" type="primary">ahcY</name>
    <name evidence="11" type="ORF">GTC6_08679</name>
</gene>
<dbReference type="InterPro" id="IPR000043">
    <property type="entry name" value="Adenosylhomocysteinase-like"/>
</dbReference>
<dbReference type="SUPFAM" id="SSF51735">
    <property type="entry name" value="NAD(P)-binding Rossmann-fold domains"/>
    <property type="match status" value="1"/>
</dbReference>
<keyword evidence="2 5" id="KW-0554">One-carbon metabolism</keyword>
<dbReference type="InterPro" id="IPR042172">
    <property type="entry name" value="Adenosylhomocyst_ase-like_sf"/>
</dbReference>
<feature type="domain" description="S-adenosyl-L-homocysteine hydrolase NAD binding" evidence="10">
    <location>
        <begin position="248"/>
        <end position="409"/>
    </location>
</feature>
<evidence type="ECO:0000313" key="11">
    <source>
        <dbReference type="EMBL" id="EON33081.1"/>
    </source>
</evidence>
<dbReference type="PIRSF" id="PIRSF001109">
    <property type="entry name" value="Ad_hcy_hydrolase"/>
    <property type="match status" value="1"/>
</dbReference>
<reference evidence="11 12" key="1">
    <citation type="journal article" date="2013" name="Genome Announc.">
        <title>Draft Genome Sequence of a Benzothiophene-Desulfurizing Bacterium, Gordona terrae Strain C-6.</title>
        <authorList>
            <person name="Wang W."/>
            <person name="Ma T."/>
            <person name="Ren Y."/>
            <person name="Li G."/>
        </authorList>
    </citation>
    <scope>NUCLEOTIDE SEQUENCE [LARGE SCALE GENOMIC DNA]</scope>
    <source>
        <strain evidence="11 12">C-6</strain>
    </source>
</reference>
<dbReference type="Pfam" id="PF05221">
    <property type="entry name" value="AdoHcyase"/>
    <property type="match status" value="1"/>
</dbReference>
<evidence type="ECO:0000256" key="5">
    <source>
        <dbReference type="HAMAP-Rule" id="MF_00563"/>
    </source>
</evidence>
<dbReference type="CDD" id="cd00401">
    <property type="entry name" value="SAHH"/>
    <property type="match status" value="1"/>
</dbReference>
<feature type="binding site" evidence="7">
    <location>
        <begin position="279"/>
        <end position="284"/>
    </location>
    <ligand>
        <name>NAD(+)</name>
        <dbReference type="ChEBI" id="CHEBI:57540"/>
    </ligand>
</feature>
<evidence type="ECO:0000313" key="12">
    <source>
        <dbReference type="Proteomes" id="UP000013569"/>
    </source>
</evidence>
<dbReference type="FunFam" id="3.40.50.720:FF:000004">
    <property type="entry name" value="Adenosylhomocysteinase"/>
    <property type="match status" value="1"/>
</dbReference>
<feature type="binding site" evidence="5">
    <location>
        <position position="335"/>
    </location>
    <ligand>
        <name>NAD(+)</name>
        <dbReference type="ChEBI" id="CHEBI:57540"/>
    </ligand>
</feature>
<comment type="caution">
    <text evidence="11">The sequence shown here is derived from an EMBL/GenBank/DDBJ whole genome shotgun (WGS) entry which is preliminary data.</text>
</comment>
<proteinExistence type="inferred from homology"/>
<evidence type="ECO:0000256" key="8">
    <source>
        <dbReference type="RuleBase" id="RU000548"/>
    </source>
</evidence>
<dbReference type="Proteomes" id="UP000013569">
    <property type="component" value="Unassembled WGS sequence"/>
</dbReference>
<evidence type="ECO:0000256" key="7">
    <source>
        <dbReference type="PIRSR" id="PIRSR001109-2"/>
    </source>
</evidence>
<dbReference type="PANTHER" id="PTHR23420:SF0">
    <property type="entry name" value="ADENOSYLHOMOCYSTEINASE"/>
    <property type="match status" value="1"/>
</dbReference>
<feature type="binding site" evidence="5">
    <location>
        <begin position="277"/>
        <end position="282"/>
    </location>
    <ligand>
        <name>NAD(+)</name>
        <dbReference type="ChEBI" id="CHEBI:57540"/>
    </ligand>
</feature>
<dbReference type="RefSeq" id="WP_010842176.1">
    <property type="nucleotide sequence ID" value="NZ_AQPW01000007.1"/>
</dbReference>
<keyword evidence="3 5" id="KW-0378">Hydrolase</keyword>
<feature type="binding site" evidence="5 7">
    <location>
        <begin position="214"/>
        <end position="216"/>
    </location>
    <ligand>
        <name>NAD(+)</name>
        <dbReference type="ChEBI" id="CHEBI:57540"/>
    </ligand>
</feature>
<dbReference type="HAMAP" id="MF_00563">
    <property type="entry name" value="AdoHcyase"/>
    <property type="match status" value="1"/>
</dbReference>
<feature type="binding site" evidence="5">
    <location>
        <position position="248"/>
    </location>
    <ligand>
        <name>NAD(+)</name>
        <dbReference type="ChEBI" id="CHEBI:57540"/>
    </ligand>
</feature>
<dbReference type="SUPFAM" id="SSF52283">
    <property type="entry name" value="Formate/glycerate dehydrogenase catalytic domain-like"/>
    <property type="match status" value="1"/>
</dbReference>
<dbReference type="GO" id="GO:0033353">
    <property type="term" value="P:S-adenosylmethionine cycle"/>
    <property type="evidence" value="ECO:0007669"/>
    <property type="project" value="TreeGrafter"/>
</dbReference>
<feature type="binding site" evidence="5 6">
    <location>
        <position position="247"/>
    </location>
    <ligand>
        <name>substrate</name>
    </ligand>
</feature>
<dbReference type="OrthoDB" id="9802717at2"/>
<comment type="subcellular location">
    <subcellularLocation>
        <location evidence="5">Cytoplasm</location>
    </subcellularLocation>
</comment>
<dbReference type="InterPro" id="IPR015878">
    <property type="entry name" value="Ado_hCys_hydrolase_NAD-bd"/>
</dbReference>
<dbReference type="GO" id="GO:0071269">
    <property type="term" value="P:L-homocysteine biosynthetic process"/>
    <property type="evidence" value="ECO:0007669"/>
    <property type="project" value="UniProtKB-UniRule"/>
</dbReference>
<dbReference type="GO" id="GO:0004013">
    <property type="term" value="F:adenosylhomocysteinase activity"/>
    <property type="evidence" value="ECO:0007669"/>
    <property type="project" value="UniProtKB-UniRule"/>
</dbReference>